<reference evidence="1 2" key="1">
    <citation type="submission" date="2019-02" db="EMBL/GenBank/DDBJ databases">
        <title>Deep-cultivation of Planctomycetes and their phenomic and genomic characterization uncovers novel biology.</title>
        <authorList>
            <person name="Wiegand S."/>
            <person name="Jogler M."/>
            <person name="Boedeker C."/>
            <person name="Pinto D."/>
            <person name="Vollmers J."/>
            <person name="Rivas-Marin E."/>
            <person name="Kohn T."/>
            <person name="Peeters S.H."/>
            <person name="Heuer A."/>
            <person name="Rast P."/>
            <person name="Oberbeckmann S."/>
            <person name="Bunk B."/>
            <person name="Jeske O."/>
            <person name="Meyerdierks A."/>
            <person name="Storesund J.E."/>
            <person name="Kallscheuer N."/>
            <person name="Luecker S."/>
            <person name="Lage O.M."/>
            <person name="Pohl T."/>
            <person name="Merkel B.J."/>
            <person name="Hornburger P."/>
            <person name="Mueller R.-W."/>
            <person name="Bruemmer F."/>
            <person name="Labrenz M."/>
            <person name="Spormann A.M."/>
            <person name="Op den Camp H."/>
            <person name="Overmann J."/>
            <person name="Amann R."/>
            <person name="Jetten M.S.M."/>
            <person name="Mascher T."/>
            <person name="Medema M.H."/>
            <person name="Devos D.P."/>
            <person name="Kaster A.-K."/>
            <person name="Ovreas L."/>
            <person name="Rohde M."/>
            <person name="Galperin M.Y."/>
            <person name="Jogler C."/>
        </authorList>
    </citation>
    <scope>NUCLEOTIDE SEQUENCE [LARGE SCALE GENOMIC DNA]</scope>
    <source>
        <strain evidence="1 2">I41</strain>
    </source>
</reference>
<dbReference type="KEGG" id="llh:I41_04560"/>
<organism evidence="1 2">
    <name type="scientific">Lacipirellula limnantheis</name>
    <dbReference type="NCBI Taxonomy" id="2528024"/>
    <lineage>
        <taxon>Bacteria</taxon>
        <taxon>Pseudomonadati</taxon>
        <taxon>Planctomycetota</taxon>
        <taxon>Planctomycetia</taxon>
        <taxon>Pirellulales</taxon>
        <taxon>Lacipirellulaceae</taxon>
        <taxon>Lacipirellula</taxon>
    </lineage>
</organism>
<keyword evidence="2" id="KW-1185">Reference proteome</keyword>
<dbReference type="Pfam" id="PF10134">
    <property type="entry name" value="RPA"/>
    <property type="match status" value="1"/>
</dbReference>
<proteinExistence type="predicted"/>
<dbReference type="InterPro" id="IPR018777">
    <property type="entry name" value="Replication_initiator_prot_A"/>
</dbReference>
<sequence length="385" mass="44394">MTEENNRNEGNVVPLYGKDEMNLVEFPFGPITATGVKTLEVEHQAFDRVLKREVTRQLIMTGSDKWGLPRPIDDQVLLGLKTLTHETGFASPQIVFSRYQLCRAIGWEPDGRTYRRLEQSIDRIAGTTFKFKDAWWDNGEKEYKSKTFHLITDVEICSRDQLDRSRIATGRTEQQLCSVRWGEAIWKSFQDGFIRTLDMRMFRRIAQGRRREVPLRLYRILDKRFWHAPVARFNLSRLCIGTLGLSPTYSPSQMKRVLDRAAAWLVECGCLHDYRYATERSVDVVYFREKSVADVAKKPSAPPIALPETCDTLKQWLVSQTEGELWSLESVALEAGFGSELERTIVVAERAKEVPLLAGRRIRQEYVRRYAERQRLAQRNAAGAG</sequence>
<evidence type="ECO:0000313" key="1">
    <source>
        <dbReference type="EMBL" id="QDT71299.1"/>
    </source>
</evidence>
<accession>A0A517TSF7</accession>
<gene>
    <name evidence="1" type="ORF">I41_04560</name>
</gene>
<dbReference type="Proteomes" id="UP000317909">
    <property type="component" value="Chromosome"/>
</dbReference>
<evidence type="ECO:0000313" key="2">
    <source>
        <dbReference type="Proteomes" id="UP000317909"/>
    </source>
</evidence>
<protein>
    <submittedName>
        <fullName evidence="1">Replication initiator protein A</fullName>
    </submittedName>
</protein>
<dbReference type="AlphaFoldDB" id="A0A517TSF7"/>
<name>A0A517TSF7_9BACT</name>
<dbReference type="EMBL" id="CP036339">
    <property type="protein sequence ID" value="QDT71299.1"/>
    <property type="molecule type" value="Genomic_DNA"/>
</dbReference>